<dbReference type="AlphaFoldDB" id="S7W7P2"/>
<evidence type="ECO:0000256" key="1">
    <source>
        <dbReference type="ARBA" id="ARBA00022741"/>
    </source>
</evidence>
<dbReference type="Gene3D" id="6.10.140.1070">
    <property type="match status" value="2"/>
</dbReference>
<evidence type="ECO:0000313" key="6">
    <source>
        <dbReference type="Proteomes" id="UP000014978"/>
    </source>
</evidence>
<evidence type="ECO:0000259" key="4">
    <source>
        <dbReference type="PROSITE" id="PS51880"/>
    </source>
</evidence>
<dbReference type="PROSITE" id="PS00905">
    <property type="entry name" value="GTP1_OBG"/>
    <property type="match status" value="1"/>
</dbReference>
<dbReference type="Pfam" id="PF01926">
    <property type="entry name" value="MMR_HSR1"/>
    <property type="match status" value="1"/>
</dbReference>
<dbReference type="PRINTS" id="PR00326">
    <property type="entry name" value="GTP1OBG"/>
</dbReference>
<dbReference type="InterPro" id="IPR006073">
    <property type="entry name" value="GTP-bd"/>
</dbReference>
<dbReference type="InParanoid" id="S7W7P2"/>
<dbReference type="FunFam" id="3.10.20.30:FF:000003">
    <property type="entry name" value="Developmentally-regulated GTP-binding protein 1"/>
    <property type="match status" value="1"/>
</dbReference>
<feature type="domain" description="OBG-type G" evidence="3">
    <location>
        <begin position="65"/>
        <end position="288"/>
    </location>
</feature>
<dbReference type="SUPFAM" id="SSF81271">
    <property type="entry name" value="TGS-like"/>
    <property type="match status" value="1"/>
</dbReference>
<feature type="domain" description="TGS" evidence="4">
    <location>
        <begin position="288"/>
        <end position="364"/>
    </location>
</feature>
<gene>
    <name evidence="5" type="ORF">SLOPH_410</name>
</gene>
<dbReference type="Gene3D" id="3.10.20.30">
    <property type="match status" value="1"/>
</dbReference>
<dbReference type="GO" id="GO:1903833">
    <property type="term" value="P:positive regulation of cellular response to amino acid starvation"/>
    <property type="evidence" value="ECO:0007669"/>
    <property type="project" value="UniProtKB-ARBA"/>
</dbReference>
<dbReference type="Pfam" id="PF02824">
    <property type="entry name" value="TGS"/>
    <property type="match status" value="1"/>
</dbReference>
<dbReference type="EMBL" id="ATCN01001325">
    <property type="protein sequence ID" value="EPR77722.1"/>
    <property type="molecule type" value="Genomic_DNA"/>
</dbReference>
<dbReference type="HOGENOM" id="CLU_044997_0_0_1"/>
<dbReference type="FunFam" id="3.40.50.300:FF:001436">
    <property type="entry name" value="Developmentally-regulated GTP-binding protein"/>
    <property type="match status" value="1"/>
</dbReference>
<dbReference type="OrthoDB" id="603at2759"/>
<dbReference type="Pfam" id="PF16897">
    <property type="entry name" value="MMR_HSR1_Xtn"/>
    <property type="match status" value="1"/>
</dbReference>
<reference evidence="6" key="1">
    <citation type="journal article" date="2013" name="PLoS Genet.">
        <title>The genome of Spraguea lophii and the basis of host-microsporidian interactions.</title>
        <authorList>
            <person name="Campbell S.E."/>
            <person name="Williams T.A."/>
            <person name="Yousuf A."/>
            <person name="Soanes D.M."/>
            <person name="Paszkiewicz K.H."/>
            <person name="Williams B.A.P."/>
        </authorList>
    </citation>
    <scope>NUCLEOTIDE SEQUENCE [LARGE SCALE GENOMIC DNA]</scope>
    <source>
        <strain evidence="6">42_110</strain>
    </source>
</reference>
<dbReference type="PROSITE" id="PS51880">
    <property type="entry name" value="TGS"/>
    <property type="match status" value="1"/>
</dbReference>
<dbReference type="VEuPathDB" id="MicrosporidiaDB:SLOPH_410"/>
<dbReference type="STRING" id="1358809.S7W7P2"/>
<dbReference type="Proteomes" id="UP000014978">
    <property type="component" value="Unassembled WGS sequence"/>
</dbReference>
<dbReference type="PANTHER" id="PTHR43127">
    <property type="entry name" value="DEVELOPMENTALLY-REGULATED GTP-BINDING PROTEIN 2"/>
    <property type="match status" value="1"/>
</dbReference>
<keyword evidence="1" id="KW-0547">Nucleotide-binding</keyword>
<dbReference type="SUPFAM" id="SSF52540">
    <property type="entry name" value="P-loop containing nucleoside triphosphate hydrolases"/>
    <property type="match status" value="1"/>
</dbReference>
<dbReference type="InterPro" id="IPR012676">
    <property type="entry name" value="TGS-like"/>
</dbReference>
<organism evidence="5 6">
    <name type="scientific">Spraguea lophii (strain 42_110)</name>
    <name type="common">Microsporidian parasite</name>
    <dbReference type="NCBI Taxonomy" id="1358809"/>
    <lineage>
        <taxon>Eukaryota</taxon>
        <taxon>Fungi</taxon>
        <taxon>Fungi incertae sedis</taxon>
        <taxon>Microsporidia</taxon>
        <taxon>Spragueidae</taxon>
        <taxon>Spraguea</taxon>
    </lineage>
</organism>
<sequence length="366" mass="41224">MSSIPEKIKEIEDEMARTQKNKATSTHLGLLKAKLSKLRRELISANSSKSSSQHEGFDVSKTGVARIGFIGFPSVGKSTLMNQLTNNTTSAVGDYEFTTLTTIPGVMYYNGAKIQILDLPGIIEGAKEGKGRGKQVLGVARTCSLLLIVLDITKPITHKKLIEKELEAFGLRLNKKKPNIKITKKDKGGIMVLGNLDKEMAKTILKEYRINNAEIFVSDNKHYTADDLIDVIEDNRKYVPALYVLNKIDRISIEELDILSRIPNSVPICAHKEWNIDKLLESMWNMMELIRIYPKPKGGNKIDEEPIVIKRDKNTVKHLCNIIHKSIIEKFKYALVWGSSVKHNPQKVGKDHELNDEDVVQIVKKI</sequence>
<comment type="caution">
    <text evidence="5">The sequence shown here is derived from an EMBL/GenBank/DDBJ whole genome shotgun (WGS) entry which is preliminary data.</text>
</comment>
<protein>
    <submittedName>
        <fullName evidence="5">GTP-binding protein</fullName>
    </submittedName>
</protein>
<accession>S7W7P2</accession>
<evidence type="ECO:0000313" key="5">
    <source>
        <dbReference type="EMBL" id="EPR77722.1"/>
    </source>
</evidence>
<evidence type="ECO:0000259" key="3">
    <source>
        <dbReference type="PROSITE" id="PS51710"/>
    </source>
</evidence>
<dbReference type="InterPro" id="IPR031167">
    <property type="entry name" value="G_OBG"/>
</dbReference>
<keyword evidence="6" id="KW-1185">Reference proteome</keyword>
<keyword evidence="2" id="KW-0342">GTP-binding</keyword>
<dbReference type="GO" id="GO:0003924">
    <property type="term" value="F:GTPase activity"/>
    <property type="evidence" value="ECO:0007669"/>
    <property type="project" value="InterPro"/>
</dbReference>
<evidence type="ECO:0000256" key="2">
    <source>
        <dbReference type="ARBA" id="ARBA00023134"/>
    </source>
</evidence>
<dbReference type="InterPro" id="IPR045001">
    <property type="entry name" value="DRG"/>
</dbReference>
<proteinExistence type="predicted"/>
<dbReference type="InterPro" id="IPR031662">
    <property type="entry name" value="GTP-binding_2"/>
</dbReference>
<dbReference type="OMA" id="SAKHPGQ"/>
<dbReference type="InterPro" id="IPR004095">
    <property type="entry name" value="TGS"/>
</dbReference>
<dbReference type="GO" id="GO:0005525">
    <property type="term" value="F:GTP binding"/>
    <property type="evidence" value="ECO:0007669"/>
    <property type="project" value="UniProtKB-KW"/>
</dbReference>
<dbReference type="InterPro" id="IPR006074">
    <property type="entry name" value="GTP1-OBG_CS"/>
</dbReference>
<dbReference type="PROSITE" id="PS51710">
    <property type="entry name" value="G_OBG"/>
    <property type="match status" value="1"/>
</dbReference>
<dbReference type="InterPro" id="IPR005225">
    <property type="entry name" value="Small_GTP-bd"/>
</dbReference>
<dbReference type="InterPro" id="IPR012675">
    <property type="entry name" value="Beta-grasp_dom_sf"/>
</dbReference>
<dbReference type="FunCoup" id="S7W7P2">
    <property type="interactions" value="343"/>
</dbReference>
<name>S7W7P2_SPRLO</name>
<dbReference type="InterPro" id="IPR027417">
    <property type="entry name" value="P-loop_NTPase"/>
</dbReference>
<dbReference type="NCBIfam" id="TIGR00231">
    <property type="entry name" value="small_GTP"/>
    <property type="match status" value="1"/>
</dbReference>
<dbReference type="CDD" id="cd01896">
    <property type="entry name" value="DRG"/>
    <property type="match status" value="1"/>
</dbReference>